<sequence length="205" mass="22668">MNQEVLVITGVTDVYIDFIGPDFKELVSNQKEVYRNMLDCEVLKLSCLDISLCRGGAARGRLRRSLGPLLLLLALGHTWTYREEPEDADREICSENKIATTKYPCLKPSGELTTCFSGTKVPSVTPYACVLKSVLGNGNGMTTITYVCDRGESFRAFNDTNSPLWHLCHRFATTDLGESTVTSKAQEGPLLREHGVNTKLDVCRG</sequence>
<dbReference type="Proteomes" id="UP000028990">
    <property type="component" value="Unassembled WGS sequence"/>
</dbReference>
<evidence type="ECO:0000313" key="2">
    <source>
        <dbReference type="Proteomes" id="UP000028990"/>
    </source>
</evidence>
<dbReference type="EMBL" id="KN123699">
    <property type="protein sequence ID" value="KFO23938.1"/>
    <property type="molecule type" value="Genomic_DNA"/>
</dbReference>
<protein>
    <submittedName>
        <fullName evidence="1">Collagen and calcium-binding EGF domain-containing protein 1</fullName>
    </submittedName>
</protein>
<keyword evidence="2" id="KW-1185">Reference proteome</keyword>
<name>A0A091D0A9_FUKDA</name>
<accession>A0A091D0A9</accession>
<dbReference type="GO" id="GO:0005581">
    <property type="term" value="C:collagen trimer"/>
    <property type="evidence" value="ECO:0007669"/>
    <property type="project" value="UniProtKB-KW"/>
</dbReference>
<organism evidence="1 2">
    <name type="scientific">Fukomys damarensis</name>
    <name type="common">Damaraland mole rat</name>
    <name type="synonym">Cryptomys damarensis</name>
    <dbReference type="NCBI Taxonomy" id="885580"/>
    <lineage>
        <taxon>Eukaryota</taxon>
        <taxon>Metazoa</taxon>
        <taxon>Chordata</taxon>
        <taxon>Craniata</taxon>
        <taxon>Vertebrata</taxon>
        <taxon>Euteleostomi</taxon>
        <taxon>Mammalia</taxon>
        <taxon>Eutheria</taxon>
        <taxon>Euarchontoglires</taxon>
        <taxon>Glires</taxon>
        <taxon>Rodentia</taxon>
        <taxon>Hystricomorpha</taxon>
        <taxon>Bathyergidae</taxon>
        <taxon>Fukomys</taxon>
    </lineage>
</organism>
<keyword evidence="1" id="KW-0176">Collagen</keyword>
<dbReference type="AlphaFoldDB" id="A0A091D0A9"/>
<evidence type="ECO:0000313" key="1">
    <source>
        <dbReference type="EMBL" id="KFO23938.1"/>
    </source>
</evidence>
<proteinExistence type="predicted"/>
<gene>
    <name evidence="1" type="ORF">H920_14675</name>
</gene>
<reference evidence="1 2" key="1">
    <citation type="submission" date="2013-11" db="EMBL/GenBank/DDBJ databases">
        <title>The Damaraland mole rat (Fukomys damarensis) genome and evolution of African mole rats.</title>
        <authorList>
            <person name="Gladyshev V.N."/>
            <person name="Fang X."/>
        </authorList>
    </citation>
    <scope>NUCLEOTIDE SEQUENCE [LARGE SCALE GENOMIC DNA]</scope>
    <source>
        <tissue evidence="1">Liver</tissue>
    </source>
</reference>